<dbReference type="KEGG" id="tsin:OXH18_18795"/>
<dbReference type="PANTHER" id="PTHR46361:SF3">
    <property type="entry name" value="ELECTRON CARRIER_ PROTEIN DISULFIDE OXIDOREDUCTASE"/>
    <property type="match status" value="1"/>
</dbReference>
<accession>A0A9E8Z9U2</accession>
<dbReference type="Pfam" id="PF04784">
    <property type="entry name" value="DUF547"/>
    <property type="match status" value="1"/>
</dbReference>
<dbReference type="EMBL" id="CP113797">
    <property type="protein sequence ID" value="WAL59203.1"/>
    <property type="molecule type" value="Genomic_DNA"/>
</dbReference>
<dbReference type="InterPro" id="IPR006869">
    <property type="entry name" value="DUF547"/>
</dbReference>
<dbReference type="PANTHER" id="PTHR46361">
    <property type="entry name" value="ELECTRON CARRIER/ PROTEIN DISULFIDE OXIDOREDUCTASE"/>
    <property type="match status" value="1"/>
</dbReference>
<feature type="domain" description="DUF547" evidence="1">
    <location>
        <begin position="45"/>
        <end position="161"/>
    </location>
</feature>
<sequence>MFEPWNCLLQKYVNDQGRVDYRRWQTSGYRDLWEWLDDLSSVNLTALTPKQQLSLWLNLYNALTIHQVLQRYPIRSILPSVLGIPNWLQFFLFFQRPVYRLQGEGYSLNRIEHGILRSQFQEPRIHFALVCASVGCPLLRNQAYFPDIVFDQLEDDAQRFIRNPNKVMFDPQTETLYCSKIFKWYKADFFNAASSISNYIEPYLQTSLPASPSIHYLPYDWSLNAIDSK</sequence>
<proteinExistence type="predicted"/>
<evidence type="ECO:0000259" key="1">
    <source>
        <dbReference type="Pfam" id="PF04784"/>
    </source>
</evidence>
<keyword evidence="3" id="KW-1185">Reference proteome</keyword>
<gene>
    <name evidence="2" type="ORF">OXH18_18795</name>
</gene>
<evidence type="ECO:0000313" key="3">
    <source>
        <dbReference type="Proteomes" id="UP001163152"/>
    </source>
</evidence>
<organism evidence="2 3">
    <name type="scientific">Thermocoleostomius sinensis A174</name>
    <dbReference type="NCBI Taxonomy" id="2016057"/>
    <lineage>
        <taxon>Bacteria</taxon>
        <taxon>Bacillati</taxon>
        <taxon>Cyanobacteriota</taxon>
        <taxon>Cyanophyceae</taxon>
        <taxon>Oculatellales</taxon>
        <taxon>Oculatellaceae</taxon>
        <taxon>Thermocoleostomius</taxon>
    </lineage>
</organism>
<reference evidence="2" key="1">
    <citation type="submission" date="2022-12" db="EMBL/GenBank/DDBJ databases">
        <title>Polyphasic identification of a Novel Hot-Spring Cyanobacterium Ocullathermofonsia sinensis gen nov. sp. nov. and Genomic Insights on its Adaptations to the Thermal Habitat.</title>
        <authorList>
            <person name="Daroch M."/>
            <person name="Tang J."/>
            <person name="Jiang Y."/>
        </authorList>
    </citation>
    <scope>NUCLEOTIDE SEQUENCE</scope>
    <source>
        <strain evidence="2">PKUAC-SCTA174</strain>
    </source>
</reference>
<dbReference type="AlphaFoldDB" id="A0A9E8Z9U2"/>
<evidence type="ECO:0000313" key="2">
    <source>
        <dbReference type="EMBL" id="WAL59203.1"/>
    </source>
</evidence>
<dbReference type="Proteomes" id="UP001163152">
    <property type="component" value="Chromosome"/>
</dbReference>
<name>A0A9E8Z9U2_9CYAN</name>
<protein>
    <submittedName>
        <fullName evidence="2">DUF547 domain-containing protein</fullName>
    </submittedName>
</protein>
<dbReference type="RefSeq" id="WP_268608872.1">
    <property type="nucleotide sequence ID" value="NZ_CP113797.1"/>
</dbReference>